<comment type="pathway">
    <text evidence="7">Carbohydrate acid metabolism; 2-dehydro-3-deoxy-D-gluconate degradation; D-glyceraldehyde 3-phosphate and pyruvate from 2-dehydro-3-deoxy-D-gluconate: step 1/2.</text>
</comment>
<dbReference type="RefSeq" id="WP_241500900.1">
    <property type="nucleotide sequence ID" value="NZ_CAWQWL010000001.1"/>
</dbReference>
<evidence type="ECO:0000256" key="10">
    <source>
        <dbReference type="ARBA" id="ARBA00054997"/>
    </source>
</evidence>
<dbReference type="GO" id="GO:0005524">
    <property type="term" value="F:ATP binding"/>
    <property type="evidence" value="ECO:0007669"/>
    <property type="project" value="UniProtKB-KW"/>
</dbReference>
<evidence type="ECO:0000256" key="2">
    <source>
        <dbReference type="ARBA" id="ARBA00022679"/>
    </source>
</evidence>
<evidence type="ECO:0000256" key="9">
    <source>
        <dbReference type="ARBA" id="ARBA00050729"/>
    </source>
</evidence>
<evidence type="ECO:0000256" key="14">
    <source>
        <dbReference type="ARBA" id="ARBA00080545"/>
    </source>
</evidence>
<keyword evidence="3" id="KW-0547">Nucleotide-binding</keyword>
<evidence type="ECO:0000313" key="17">
    <source>
        <dbReference type="Proteomes" id="UP000829116"/>
    </source>
</evidence>
<dbReference type="EMBL" id="CP093245">
    <property type="protein sequence ID" value="UNH29963.1"/>
    <property type="molecule type" value="Genomic_DNA"/>
</dbReference>
<keyword evidence="4 16" id="KW-0418">Kinase</keyword>
<dbReference type="PANTHER" id="PTHR43085:SF15">
    <property type="entry name" value="2-DEHYDRO-3-DEOXYGLUCONOKINASE"/>
    <property type="match status" value="1"/>
</dbReference>
<evidence type="ECO:0000256" key="3">
    <source>
        <dbReference type="ARBA" id="ARBA00022741"/>
    </source>
</evidence>
<evidence type="ECO:0000256" key="4">
    <source>
        <dbReference type="ARBA" id="ARBA00022777"/>
    </source>
</evidence>
<evidence type="ECO:0000256" key="1">
    <source>
        <dbReference type="ARBA" id="ARBA00010688"/>
    </source>
</evidence>
<evidence type="ECO:0000256" key="12">
    <source>
        <dbReference type="ARBA" id="ARBA00067931"/>
    </source>
</evidence>
<keyword evidence="6" id="KW-0119">Carbohydrate metabolism</keyword>
<dbReference type="GeneID" id="79717924"/>
<accession>A0A9Q8PZ85</accession>
<keyword evidence="2" id="KW-0808">Transferase</keyword>
<dbReference type="GO" id="GO:0008673">
    <property type="term" value="F:2-dehydro-3-deoxygluconokinase activity"/>
    <property type="evidence" value="ECO:0007669"/>
    <property type="project" value="UniProtKB-EC"/>
</dbReference>
<evidence type="ECO:0000313" key="16">
    <source>
        <dbReference type="EMBL" id="UNH29963.1"/>
    </source>
</evidence>
<comment type="function">
    <text evidence="10">Catalyzes the phosphorylation of 2-keto-3-deoxygluconate (KDG) to produce 2-keto-3-deoxy-6-phosphogluconate (KDPG).</text>
</comment>
<evidence type="ECO:0000256" key="6">
    <source>
        <dbReference type="ARBA" id="ARBA00023277"/>
    </source>
</evidence>
<dbReference type="InterPro" id="IPR011611">
    <property type="entry name" value="PfkB_dom"/>
</dbReference>
<dbReference type="PROSITE" id="PS00584">
    <property type="entry name" value="PFKB_KINASES_2"/>
    <property type="match status" value="1"/>
</dbReference>
<dbReference type="InterPro" id="IPR029056">
    <property type="entry name" value="Ribokinase-like"/>
</dbReference>
<dbReference type="InterPro" id="IPR050306">
    <property type="entry name" value="PfkB_Carbo_kinase"/>
</dbReference>
<evidence type="ECO:0000256" key="5">
    <source>
        <dbReference type="ARBA" id="ARBA00022840"/>
    </source>
</evidence>
<gene>
    <name evidence="16" type="ORF">MNY72_11440</name>
</gene>
<dbReference type="SUPFAM" id="SSF53613">
    <property type="entry name" value="Ribokinase-like"/>
    <property type="match status" value="1"/>
</dbReference>
<evidence type="ECO:0000256" key="8">
    <source>
        <dbReference type="ARBA" id="ARBA00044254"/>
    </source>
</evidence>
<dbReference type="GO" id="GO:0019698">
    <property type="term" value="P:D-galacturonate catabolic process"/>
    <property type="evidence" value="ECO:0007669"/>
    <property type="project" value="TreeGrafter"/>
</dbReference>
<dbReference type="Pfam" id="PF00294">
    <property type="entry name" value="PfkB"/>
    <property type="match status" value="1"/>
</dbReference>
<comment type="similarity">
    <text evidence="1">Belongs to the carbohydrate kinase PfkB family.</text>
</comment>
<reference evidence="16" key="1">
    <citation type="submission" date="2022-03" db="EMBL/GenBank/DDBJ databases">
        <title>ESBL-producing Moellerella wisconsensis and Escherichia marmotae isolated from wild game meat.</title>
        <authorList>
            <person name="Biggel M."/>
        </authorList>
    </citation>
    <scope>NUCLEOTIDE SEQUENCE</scope>
    <source>
        <strain evidence="16">W51</strain>
    </source>
</reference>
<name>A0A9Q8PZ85_9GAMM</name>
<evidence type="ECO:0000256" key="11">
    <source>
        <dbReference type="ARBA" id="ARBA00066369"/>
    </source>
</evidence>
<evidence type="ECO:0000256" key="13">
    <source>
        <dbReference type="ARBA" id="ARBA00075711"/>
    </source>
</evidence>
<evidence type="ECO:0000256" key="7">
    <source>
        <dbReference type="ARBA" id="ARBA00043951"/>
    </source>
</evidence>
<dbReference type="AlphaFoldDB" id="A0A9Q8PZ85"/>
<comment type="catalytic activity">
    <reaction evidence="9">
        <text>2-dehydro-3-deoxy-D-gluconate + ATP = 2-dehydro-3-deoxy-6-phospho-D-gluconate + ADP + H(+)</text>
        <dbReference type="Rhea" id="RHEA:14797"/>
        <dbReference type="ChEBI" id="CHEBI:15378"/>
        <dbReference type="ChEBI" id="CHEBI:30616"/>
        <dbReference type="ChEBI" id="CHEBI:57569"/>
        <dbReference type="ChEBI" id="CHEBI:57990"/>
        <dbReference type="ChEBI" id="CHEBI:456216"/>
        <dbReference type="EC" id="2.7.1.45"/>
    </reaction>
</comment>
<dbReference type="EC" id="2.7.1.45" evidence="11"/>
<feature type="domain" description="Carbohydrate kinase PfkB" evidence="15">
    <location>
        <begin position="5"/>
        <end position="301"/>
    </location>
</feature>
<dbReference type="InterPro" id="IPR002173">
    <property type="entry name" value="Carboh/pur_kinase_PfkB_CS"/>
</dbReference>
<sequence>MNINHIAVIGECMVELQQGEGGYRQGFGGDTLNTALYLSRLTSAHGVTTRYITGLGEDPFSRKMLESWQQENINTDNVFILQDKLPGIYLIETAQDGERRFFYWRDNSSAKYWLTAETAAQTGELLSQQHMIYLSGISLAILPPAQRDLLFSLLAQAKLSGAKIAFDNNYRPKLWSSIAEAQQAYARILALTDMAFLTFDDEKLLYGDQQEQQSIERARALGVEEIVIKRGSEPCYVIINNNKWVVAANKVDKVVDTTAAGDSFSAGYLAKRVTGGTPEQAAKAGHDLASVVIQHQGAIIPTAAMPEITPH</sequence>
<organism evidence="16 17">
    <name type="scientific">Moellerella wisconsensis</name>
    <dbReference type="NCBI Taxonomy" id="158849"/>
    <lineage>
        <taxon>Bacteria</taxon>
        <taxon>Pseudomonadati</taxon>
        <taxon>Pseudomonadota</taxon>
        <taxon>Gammaproteobacteria</taxon>
        <taxon>Enterobacterales</taxon>
        <taxon>Morganellaceae</taxon>
        <taxon>Moellerella</taxon>
    </lineage>
</organism>
<evidence type="ECO:0000259" key="15">
    <source>
        <dbReference type="Pfam" id="PF00294"/>
    </source>
</evidence>
<protein>
    <recommendedName>
        <fullName evidence="12">2-dehydro-3-deoxygluconokinase</fullName>
        <ecNumber evidence="11">2.7.1.45</ecNumber>
    </recommendedName>
    <alternativeName>
        <fullName evidence="13">2-keto-3-deoxygluconokinase</fullName>
    </alternativeName>
    <alternativeName>
        <fullName evidence="14">3-deoxy-2-oxo-D-gluconate kinase</fullName>
    </alternativeName>
    <alternativeName>
        <fullName evidence="8">KDG kinase</fullName>
    </alternativeName>
</protein>
<dbReference type="FunFam" id="3.40.1190.20:FF:000011">
    <property type="entry name" value="2-dehydro-3-deoxygluconokinase, putative"/>
    <property type="match status" value="1"/>
</dbReference>
<dbReference type="PANTHER" id="PTHR43085">
    <property type="entry name" value="HEXOKINASE FAMILY MEMBER"/>
    <property type="match status" value="1"/>
</dbReference>
<dbReference type="CDD" id="cd01166">
    <property type="entry name" value="KdgK"/>
    <property type="match status" value="1"/>
</dbReference>
<dbReference type="Proteomes" id="UP000829116">
    <property type="component" value="Chromosome"/>
</dbReference>
<proteinExistence type="inferred from homology"/>
<keyword evidence="5" id="KW-0067">ATP-binding</keyword>
<dbReference type="Gene3D" id="3.40.1190.20">
    <property type="match status" value="1"/>
</dbReference>
<dbReference type="GO" id="GO:0042840">
    <property type="term" value="P:D-glucuronate catabolic process"/>
    <property type="evidence" value="ECO:0007669"/>
    <property type="project" value="TreeGrafter"/>
</dbReference>
<dbReference type="GO" id="GO:0006974">
    <property type="term" value="P:DNA damage response"/>
    <property type="evidence" value="ECO:0007669"/>
    <property type="project" value="TreeGrafter"/>
</dbReference>
<dbReference type="GO" id="GO:0005829">
    <property type="term" value="C:cytosol"/>
    <property type="evidence" value="ECO:0007669"/>
    <property type="project" value="TreeGrafter"/>
</dbReference>